<dbReference type="SUPFAM" id="SSF161098">
    <property type="entry name" value="MetI-like"/>
    <property type="match status" value="1"/>
</dbReference>
<keyword evidence="8 9" id="KW-0472">Membrane</keyword>
<keyword evidence="5 9" id="KW-0812">Transmembrane</keyword>
<dbReference type="InterPro" id="IPR035906">
    <property type="entry name" value="MetI-like_sf"/>
</dbReference>
<comment type="subcellular location">
    <subcellularLocation>
        <location evidence="1 9">Cell membrane</location>
        <topology evidence="1 9">Multi-pass membrane protein</topology>
    </subcellularLocation>
</comment>
<dbReference type="Pfam" id="PF00528">
    <property type="entry name" value="BPD_transp_1"/>
    <property type="match status" value="1"/>
</dbReference>
<dbReference type="AlphaFoldDB" id="A0A1X7J9R7"/>
<dbReference type="GO" id="GO:0022857">
    <property type="term" value="F:transmembrane transporter activity"/>
    <property type="evidence" value="ECO:0007669"/>
    <property type="project" value="InterPro"/>
</dbReference>
<dbReference type="InterPro" id="IPR000515">
    <property type="entry name" value="MetI-like"/>
</dbReference>
<keyword evidence="12" id="KW-1185">Reference proteome</keyword>
<protein>
    <submittedName>
        <fullName evidence="11">Polar amino acid transport system permease protein</fullName>
    </submittedName>
</protein>
<name>A0A1X7J9R7_9BACL</name>
<dbReference type="InterPro" id="IPR043429">
    <property type="entry name" value="ArtM/GltK/GlnP/TcyL/YhdX-like"/>
</dbReference>
<evidence type="ECO:0000313" key="11">
    <source>
        <dbReference type="EMBL" id="SMG24215.1"/>
    </source>
</evidence>
<feature type="transmembrane region" description="Helical" evidence="9">
    <location>
        <begin position="196"/>
        <end position="217"/>
    </location>
</feature>
<dbReference type="InterPro" id="IPR010065">
    <property type="entry name" value="AA_ABC_transptr_permease_3TM"/>
</dbReference>
<keyword evidence="3 9" id="KW-0813">Transport</keyword>
<accession>A0A1X7J9R7</accession>
<evidence type="ECO:0000256" key="8">
    <source>
        <dbReference type="ARBA" id="ARBA00023136"/>
    </source>
</evidence>
<feature type="domain" description="ABC transmembrane type-1" evidence="10">
    <location>
        <begin position="33"/>
        <end position="221"/>
    </location>
</feature>
<evidence type="ECO:0000256" key="6">
    <source>
        <dbReference type="ARBA" id="ARBA00022970"/>
    </source>
</evidence>
<organism evidence="11 12">
    <name type="scientific">Paenibacillus aquistagni</name>
    <dbReference type="NCBI Taxonomy" id="1852522"/>
    <lineage>
        <taxon>Bacteria</taxon>
        <taxon>Bacillati</taxon>
        <taxon>Bacillota</taxon>
        <taxon>Bacilli</taxon>
        <taxon>Bacillales</taxon>
        <taxon>Paenibacillaceae</taxon>
        <taxon>Paenibacillus</taxon>
    </lineage>
</organism>
<evidence type="ECO:0000256" key="7">
    <source>
        <dbReference type="ARBA" id="ARBA00022989"/>
    </source>
</evidence>
<evidence type="ECO:0000256" key="4">
    <source>
        <dbReference type="ARBA" id="ARBA00022475"/>
    </source>
</evidence>
<dbReference type="CDD" id="cd06261">
    <property type="entry name" value="TM_PBP2"/>
    <property type="match status" value="1"/>
</dbReference>
<evidence type="ECO:0000256" key="2">
    <source>
        <dbReference type="ARBA" id="ARBA00010072"/>
    </source>
</evidence>
<dbReference type="Gene3D" id="1.10.3720.10">
    <property type="entry name" value="MetI-like"/>
    <property type="match status" value="1"/>
</dbReference>
<dbReference type="PANTHER" id="PTHR30614:SF20">
    <property type="entry name" value="GLUTAMINE TRANSPORT SYSTEM PERMEASE PROTEIN GLNP"/>
    <property type="match status" value="1"/>
</dbReference>
<dbReference type="FunFam" id="1.10.3720.10:FF:000033">
    <property type="entry name" value="Polar amino acid ABC transporter permease"/>
    <property type="match status" value="1"/>
</dbReference>
<dbReference type="STRING" id="1852522.SAMN06295960_1355"/>
<dbReference type="NCBIfam" id="TIGR01726">
    <property type="entry name" value="HEQRo_perm_3TM"/>
    <property type="match status" value="1"/>
</dbReference>
<dbReference type="GO" id="GO:0043190">
    <property type="term" value="C:ATP-binding cassette (ABC) transporter complex"/>
    <property type="evidence" value="ECO:0007669"/>
    <property type="project" value="InterPro"/>
</dbReference>
<sequence>MFTTIRQEMERELIFVNVFETIIEYKSGYLSGVGTTVSLSLLGVLVGVILGIVLVLMRISSIKPLRWISVTYIEVFRGTPLLVQLFIVYFGLSEYGISTSMFGAGLIAVSMNSAAYLAEIFRAGIQGVDRGQAEAARSLGMGRAMTFRHIVMPQAFRSVLPAIGNEFVTIIKETSIVSVIGLADLMFETNIIRSKTYTALAPLLGAAFFYFIMTFTLSKGIVALERKLNKDDRN</sequence>
<gene>
    <name evidence="11" type="ORF">SAMN06295960_1355</name>
</gene>
<proteinExistence type="inferred from homology"/>
<feature type="transmembrane region" description="Helical" evidence="9">
    <location>
        <begin position="69"/>
        <end position="91"/>
    </location>
</feature>
<evidence type="ECO:0000256" key="9">
    <source>
        <dbReference type="RuleBase" id="RU363032"/>
    </source>
</evidence>
<dbReference type="Proteomes" id="UP000193834">
    <property type="component" value="Unassembled WGS sequence"/>
</dbReference>
<dbReference type="PANTHER" id="PTHR30614">
    <property type="entry name" value="MEMBRANE COMPONENT OF AMINO ACID ABC TRANSPORTER"/>
    <property type="match status" value="1"/>
</dbReference>
<dbReference type="EMBL" id="FXAZ01000001">
    <property type="protein sequence ID" value="SMG24215.1"/>
    <property type="molecule type" value="Genomic_DNA"/>
</dbReference>
<evidence type="ECO:0000313" key="12">
    <source>
        <dbReference type="Proteomes" id="UP000193834"/>
    </source>
</evidence>
<keyword evidence="4" id="KW-1003">Cell membrane</keyword>
<feature type="transmembrane region" description="Helical" evidence="9">
    <location>
        <begin position="37"/>
        <end position="57"/>
    </location>
</feature>
<evidence type="ECO:0000256" key="3">
    <source>
        <dbReference type="ARBA" id="ARBA00022448"/>
    </source>
</evidence>
<comment type="similarity">
    <text evidence="2">Belongs to the binding-protein-dependent transport system permease family. HisMQ subfamily.</text>
</comment>
<evidence type="ECO:0000259" key="10">
    <source>
        <dbReference type="PROSITE" id="PS50928"/>
    </source>
</evidence>
<feature type="transmembrane region" description="Helical" evidence="9">
    <location>
        <begin position="97"/>
        <end position="118"/>
    </location>
</feature>
<dbReference type="PROSITE" id="PS50928">
    <property type="entry name" value="ABC_TM1"/>
    <property type="match status" value="1"/>
</dbReference>
<reference evidence="11 12" key="1">
    <citation type="submission" date="2017-04" db="EMBL/GenBank/DDBJ databases">
        <authorList>
            <person name="Afonso C.L."/>
            <person name="Miller P.J."/>
            <person name="Scott M.A."/>
            <person name="Spackman E."/>
            <person name="Goraichik I."/>
            <person name="Dimitrov K.M."/>
            <person name="Suarez D.L."/>
            <person name="Swayne D.E."/>
        </authorList>
    </citation>
    <scope>NUCLEOTIDE SEQUENCE [LARGE SCALE GENOMIC DNA]</scope>
    <source>
        <strain evidence="11 12">11</strain>
    </source>
</reference>
<dbReference type="GO" id="GO:0006865">
    <property type="term" value="P:amino acid transport"/>
    <property type="evidence" value="ECO:0007669"/>
    <property type="project" value="UniProtKB-KW"/>
</dbReference>
<evidence type="ECO:0000256" key="5">
    <source>
        <dbReference type="ARBA" id="ARBA00022692"/>
    </source>
</evidence>
<evidence type="ECO:0000256" key="1">
    <source>
        <dbReference type="ARBA" id="ARBA00004651"/>
    </source>
</evidence>
<keyword evidence="7 9" id="KW-1133">Transmembrane helix</keyword>
<keyword evidence="6" id="KW-0029">Amino-acid transport</keyword>